<dbReference type="Pfam" id="PF03088">
    <property type="entry name" value="Str_synth"/>
    <property type="match status" value="1"/>
</dbReference>
<dbReference type="PANTHER" id="PTHR10426">
    <property type="entry name" value="STRICTOSIDINE SYNTHASE-RELATED"/>
    <property type="match status" value="1"/>
</dbReference>
<dbReference type="InterPro" id="IPR011042">
    <property type="entry name" value="6-blade_b-propeller_TolB-like"/>
</dbReference>
<dbReference type="Proteomes" id="UP000007110">
    <property type="component" value="Unassembled WGS sequence"/>
</dbReference>
<dbReference type="AlphaFoldDB" id="A0A7M7T570"/>
<comment type="similarity">
    <text evidence="1">Belongs to the strictosidine synthase family.</text>
</comment>
<reference evidence="7" key="1">
    <citation type="submission" date="2015-02" db="EMBL/GenBank/DDBJ databases">
        <title>Genome sequencing for Strongylocentrotus purpuratus.</title>
        <authorList>
            <person name="Murali S."/>
            <person name="Liu Y."/>
            <person name="Vee V."/>
            <person name="English A."/>
            <person name="Wang M."/>
            <person name="Skinner E."/>
            <person name="Han Y."/>
            <person name="Muzny D.M."/>
            <person name="Worley K.C."/>
            <person name="Gibbs R.A."/>
        </authorList>
    </citation>
    <scope>NUCLEOTIDE SEQUENCE</scope>
</reference>
<proteinExistence type="inferred from homology"/>
<dbReference type="SUPFAM" id="SSF63829">
    <property type="entry name" value="Calcium-dependent phosphotriesterase"/>
    <property type="match status" value="1"/>
</dbReference>
<evidence type="ECO:0000313" key="7">
    <source>
        <dbReference type="Proteomes" id="UP000007110"/>
    </source>
</evidence>
<dbReference type="RefSeq" id="XP_030854751.1">
    <property type="nucleotide sequence ID" value="XM_030998891.1"/>
</dbReference>
<keyword evidence="7" id="KW-1185">Reference proteome</keyword>
<dbReference type="Gene3D" id="2.120.10.30">
    <property type="entry name" value="TolB, C-terminal domain"/>
    <property type="match status" value="2"/>
</dbReference>
<dbReference type="PANTHER" id="PTHR10426:SF88">
    <property type="entry name" value="ADIPOCYTE PLASMA MEMBRANE-ASSOCIATED PROTEIN HEMOMUCIN-RELATED"/>
    <property type="match status" value="1"/>
</dbReference>
<keyword evidence="4" id="KW-1133">Transmembrane helix</keyword>
<dbReference type="GeneID" id="583714"/>
<protein>
    <recommendedName>
        <fullName evidence="5">Strictosidine synthase conserved region domain-containing protein</fullName>
    </recommendedName>
</protein>
<dbReference type="InterPro" id="IPR018119">
    <property type="entry name" value="Strictosidine_synth_cons-reg"/>
</dbReference>
<evidence type="ECO:0000259" key="5">
    <source>
        <dbReference type="Pfam" id="PF03088"/>
    </source>
</evidence>
<evidence type="ECO:0000256" key="2">
    <source>
        <dbReference type="ARBA" id="ARBA00022553"/>
    </source>
</evidence>
<feature type="transmembrane region" description="Helical" evidence="4">
    <location>
        <begin position="6"/>
        <end position="26"/>
    </location>
</feature>
<evidence type="ECO:0000256" key="3">
    <source>
        <dbReference type="ARBA" id="ARBA00023180"/>
    </source>
</evidence>
<evidence type="ECO:0000256" key="4">
    <source>
        <dbReference type="SAM" id="Phobius"/>
    </source>
</evidence>
<keyword evidence="4" id="KW-0472">Membrane</keyword>
<evidence type="ECO:0000256" key="1">
    <source>
        <dbReference type="ARBA" id="ARBA00009191"/>
    </source>
</evidence>
<reference evidence="6" key="2">
    <citation type="submission" date="2021-01" db="UniProtKB">
        <authorList>
            <consortium name="EnsemblMetazoa"/>
        </authorList>
    </citation>
    <scope>IDENTIFICATION</scope>
</reference>
<evidence type="ECO:0000313" key="6">
    <source>
        <dbReference type="EnsemblMetazoa" id="XP_030854751"/>
    </source>
</evidence>
<feature type="domain" description="Strictosidine synthase conserved region" evidence="5">
    <location>
        <begin position="124"/>
        <end position="209"/>
    </location>
</feature>
<dbReference type="Pfam" id="PF20067">
    <property type="entry name" value="SSL_N"/>
    <property type="match status" value="1"/>
</dbReference>
<sequence>MSTPSVVLTIIVPLIGVVVYLLPAPFEPVGFELQSPPYLGDALPVNDHLQRAEKILENQVLGPESLVFKDGDIYSGTADGKIIKINSNLELTNVLSLGSVYCGERTRLVSGGTIVDGKPIVFFNDLAVRSDGMVYFTHSSTKWHRFQHVSLAMEGNNDSRLLQFDPTSGEVSVLMDGLTLGNGVQLSQDESFLLVAEGGRMRIHQYFLTSSREGEREIFADNLPGFVDNIRPSSSGGFWVALPTIRRHCLYDVFAPRPWLRKFLIKFFSPEFIVKSTTKPYGLVMEFAEDGHIVRRLDDPTGAVVSYISEVLDTGSSLYLGSYTSPFLAKLSLE</sequence>
<accession>A0A7M7T570</accession>
<keyword evidence="2" id="KW-0597">Phosphoprotein</keyword>
<keyword evidence="3" id="KW-0325">Glycoprotein</keyword>
<keyword evidence="4" id="KW-0812">Transmembrane</keyword>
<dbReference type="EnsemblMetazoa" id="XM_030998891">
    <property type="protein sequence ID" value="XP_030854751"/>
    <property type="gene ID" value="LOC583714"/>
</dbReference>
<name>A0A7M7T570_STRPU</name>
<organism evidence="6 7">
    <name type="scientific">Strongylocentrotus purpuratus</name>
    <name type="common">Purple sea urchin</name>
    <dbReference type="NCBI Taxonomy" id="7668"/>
    <lineage>
        <taxon>Eukaryota</taxon>
        <taxon>Metazoa</taxon>
        <taxon>Echinodermata</taxon>
        <taxon>Eleutherozoa</taxon>
        <taxon>Echinozoa</taxon>
        <taxon>Echinoidea</taxon>
        <taxon>Euechinoidea</taxon>
        <taxon>Echinacea</taxon>
        <taxon>Camarodonta</taxon>
        <taxon>Echinidea</taxon>
        <taxon>Strongylocentrotidae</taxon>
        <taxon>Strongylocentrotus</taxon>
    </lineage>
</organism>